<name>A0AB39HK66_9BACI</name>
<proteinExistence type="predicted"/>
<dbReference type="RefSeq" id="WP_368652260.1">
    <property type="nucleotide sequence ID" value="NZ_CP162599.1"/>
</dbReference>
<reference evidence="1" key="1">
    <citation type="submission" date="2024-07" db="EMBL/GenBank/DDBJ databases">
        <title>Halotolerant mesophilic bacterium Ornithinibacillus sp. 4-3, sp. nov., isolated from soil.</title>
        <authorList>
            <person name="Sidarenka A.V."/>
            <person name="Guliayeva D.E."/>
            <person name="Leanovich S.I."/>
            <person name="Hileuskaya K.S."/>
            <person name="Akhremchuk A.E."/>
            <person name="Sikolenko M.A."/>
            <person name="Valentovich L.N."/>
        </authorList>
    </citation>
    <scope>NUCLEOTIDE SEQUENCE</scope>
    <source>
        <strain evidence="1">4-3</strain>
    </source>
</reference>
<gene>
    <name evidence="1" type="ORF">AB4Y30_10895</name>
</gene>
<sequence length="259" mass="29441">MNNSGILYIAEAERIYALDVNSGDTLWETEVGISDMWNPNLYVTDNSLIAMNLEEMTVYSLENGEKLFEETGLYYDLAADGDMFYTLANVSSGVDYELQIISYHETDGKQEELTEPIEIDMPYEDQNITIDRKNNFFYVHVENGVLAYDKDSYKLIWATATGEIEKRDATDDDFTYDVRAVYGDNNIYTFTEALSNTRGEGENFFSILDATTGEVKEHYSLGNGDAVGPFLDEETGKVFVYYYDTFNDDVGMAYILDAE</sequence>
<dbReference type="InterPro" id="IPR011047">
    <property type="entry name" value="Quinoprotein_ADH-like_sf"/>
</dbReference>
<dbReference type="SUPFAM" id="SSF50998">
    <property type="entry name" value="Quinoprotein alcohol dehydrogenase-like"/>
    <property type="match status" value="1"/>
</dbReference>
<dbReference type="InterPro" id="IPR015943">
    <property type="entry name" value="WD40/YVTN_repeat-like_dom_sf"/>
</dbReference>
<evidence type="ECO:0000313" key="1">
    <source>
        <dbReference type="EMBL" id="XDK31533.1"/>
    </source>
</evidence>
<organism evidence="1">
    <name type="scientific">Ornithinibacillus sp. 4-3</name>
    <dbReference type="NCBI Taxonomy" id="3231488"/>
    <lineage>
        <taxon>Bacteria</taxon>
        <taxon>Bacillati</taxon>
        <taxon>Bacillota</taxon>
        <taxon>Bacilli</taxon>
        <taxon>Bacillales</taxon>
        <taxon>Bacillaceae</taxon>
        <taxon>Ornithinibacillus</taxon>
    </lineage>
</organism>
<dbReference type="Gene3D" id="2.130.10.10">
    <property type="entry name" value="YVTN repeat-like/Quinoprotein amine dehydrogenase"/>
    <property type="match status" value="1"/>
</dbReference>
<dbReference type="AlphaFoldDB" id="A0AB39HK66"/>
<protein>
    <recommendedName>
        <fullName evidence="2">PQQ-like domain-containing protein</fullName>
    </recommendedName>
</protein>
<evidence type="ECO:0008006" key="2">
    <source>
        <dbReference type="Google" id="ProtNLM"/>
    </source>
</evidence>
<accession>A0AB39HK66</accession>
<dbReference type="EMBL" id="CP162599">
    <property type="protein sequence ID" value="XDK31533.1"/>
    <property type="molecule type" value="Genomic_DNA"/>
</dbReference>